<gene>
    <name evidence="2" type="ORF">OG517_43595</name>
</gene>
<feature type="region of interest" description="Disordered" evidence="1">
    <location>
        <begin position="342"/>
        <end position="391"/>
    </location>
</feature>
<geneLocation type="plasmid" evidence="2 3">
    <name>unnamed2</name>
</geneLocation>
<dbReference type="EMBL" id="CP108092">
    <property type="protein sequence ID" value="WUQ18320.1"/>
    <property type="molecule type" value="Genomic_DNA"/>
</dbReference>
<name>A0ABZ1TR37_STRVG</name>
<protein>
    <recommendedName>
        <fullName evidence="4">Lipoprotein</fullName>
    </recommendedName>
</protein>
<organism evidence="2 3">
    <name type="scientific">Streptomyces virginiae</name>
    <name type="common">Streptomyces cinnamonensis</name>
    <dbReference type="NCBI Taxonomy" id="1961"/>
    <lineage>
        <taxon>Bacteria</taxon>
        <taxon>Bacillati</taxon>
        <taxon>Actinomycetota</taxon>
        <taxon>Actinomycetes</taxon>
        <taxon>Kitasatosporales</taxon>
        <taxon>Streptomycetaceae</taxon>
        <taxon>Streptomyces</taxon>
    </lineage>
</organism>
<evidence type="ECO:0008006" key="4">
    <source>
        <dbReference type="Google" id="ProtNLM"/>
    </source>
</evidence>
<accession>A0ABZ1TR37</accession>
<evidence type="ECO:0000256" key="1">
    <source>
        <dbReference type="SAM" id="MobiDB-lite"/>
    </source>
</evidence>
<evidence type="ECO:0000313" key="3">
    <source>
        <dbReference type="Proteomes" id="UP001432039"/>
    </source>
</evidence>
<dbReference type="RefSeq" id="WP_328966264.1">
    <property type="nucleotide sequence ID" value="NZ_CP108092.1"/>
</dbReference>
<proteinExistence type="predicted"/>
<feature type="compositionally biased region" description="Acidic residues" evidence="1">
    <location>
        <begin position="177"/>
        <end position="190"/>
    </location>
</feature>
<feature type="region of interest" description="Disordered" evidence="1">
    <location>
        <begin position="171"/>
        <end position="190"/>
    </location>
</feature>
<evidence type="ECO:0000313" key="2">
    <source>
        <dbReference type="EMBL" id="WUQ18320.1"/>
    </source>
</evidence>
<feature type="compositionally biased region" description="Low complexity" evidence="1">
    <location>
        <begin position="358"/>
        <end position="370"/>
    </location>
</feature>
<feature type="region of interest" description="Disordered" evidence="1">
    <location>
        <begin position="68"/>
        <end position="89"/>
    </location>
</feature>
<reference evidence="2" key="1">
    <citation type="submission" date="2022-10" db="EMBL/GenBank/DDBJ databases">
        <title>The complete genomes of actinobacterial strains from the NBC collection.</title>
        <authorList>
            <person name="Joergensen T.S."/>
            <person name="Alvarez Arevalo M."/>
            <person name="Sterndorff E.B."/>
            <person name="Faurdal D."/>
            <person name="Vuksanovic O."/>
            <person name="Mourched A.-S."/>
            <person name="Charusanti P."/>
            <person name="Shaw S."/>
            <person name="Blin K."/>
            <person name="Weber T."/>
        </authorList>
    </citation>
    <scope>NUCLEOTIDE SEQUENCE</scope>
    <source>
        <strain evidence="2">NBC_00248</strain>
        <plasmid evidence="2">unnamed2</plasmid>
    </source>
</reference>
<keyword evidence="2" id="KW-0614">Plasmid</keyword>
<sequence length="391" mass="39676">MSRVQGVGPVLAALVSGSMVLGGRICTCVMTAGSRLWETASTNPAETAERQEAANAAARKRAAAKAKAAAARRRKRADDDDQDDLDDDGGELTEEQLAAIVAPPVAMVRRGKGDALAVLGLGGLLASAGAYAGARTVGPMIVDLVGGNGSMIVCGGAVAWTVAAWMVSPPPAPAAAEADDQDVEEEDDLDVEGDDLDVEEDDQDVAQHQGSPSHRLARHVLEQLAALEQTYGGRGGLHVVTLIASAEAAGILSPGAMTTDGMRTWLRSSGFVLDKSTRQPQGVPTTIPSGVGYGVKVGDMAGVFGRTVSETVQRLYGAPAPGPVQAPLHTPAEAPATAPVQPLVPAPAEAPAAPPAAAPYGAPAGAVPAPRLYLVKPPSPEPSQDGAQDAV</sequence>
<keyword evidence="3" id="KW-1185">Reference proteome</keyword>
<feature type="compositionally biased region" description="Low complexity" evidence="1">
    <location>
        <begin position="342"/>
        <end position="351"/>
    </location>
</feature>
<feature type="compositionally biased region" description="Acidic residues" evidence="1">
    <location>
        <begin position="79"/>
        <end position="89"/>
    </location>
</feature>
<dbReference type="Proteomes" id="UP001432039">
    <property type="component" value="Plasmid unnamed2"/>
</dbReference>